<evidence type="ECO:0000313" key="2">
    <source>
        <dbReference type="EMBL" id="CDX23830.1"/>
    </source>
</evidence>
<evidence type="ECO:0000313" key="3">
    <source>
        <dbReference type="EMBL" id="CDX49004.1"/>
    </source>
</evidence>
<evidence type="ECO:0000313" key="7">
    <source>
        <dbReference type="Proteomes" id="UP000182888"/>
    </source>
</evidence>
<dbReference type="InterPro" id="IPR036514">
    <property type="entry name" value="SGNH_hydro_sf"/>
</dbReference>
<sequence length="226" mass="24510">MTKRSILCFGDSLTWGWIPVVEGSPTHRYAYEDRWTGVMASHLGDGYHVIEEGLSARTTSLDDPNDPRLNGSAYLPSAIASHLPLDLVIVMLGTNDTKSFFRRTPYEIANGMAKLVGQILTSAGGVGTPYPAPQALVVAPPPLTPMPHPFFQGMFAGGHEKTAALAAEYRAMADFTKVDFLNAGDFITTDGCDGIHFTAENNRDLGKAIADKVREIFARQPDRKVA</sequence>
<organism evidence="3 6">
    <name type="scientific">Mesorhizobium plurifarium</name>
    <dbReference type="NCBI Taxonomy" id="69974"/>
    <lineage>
        <taxon>Bacteria</taxon>
        <taxon>Pseudomonadati</taxon>
        <taxon>Pseudomonadota</taxon>
        <taxon>Alphaproteobacteria</taxon>
        <taxon>Hyphomicrobiales</taxon>
        <taxon>Phyllobacteriaceae</taxon>
        <taxon>Mesorhizobium</taxon>
    </lineage>
</organism>
<accession>A0A090FZU4</accession>
<dbReference type="Gene3D" id="3.40.50.1110">
    <property type="entry name" value="SGNH hydrolase"/>
    <property type="match status" value="1"/>
</dbReference>
<evidence type="ECO:0000313" key="5">
    <source>
        <dbReference type="Proteomes" id="UP000045285"/>
    </source>
</evidence>
<dbReference type="GO" id="GO:0016788">
    <property type="term" value="F:hydrolase activity, acting on ester bonds"/>
    <property type="evidence" value="ECO:0007669"/>
    <property type="project" value="UniProtKB-ARBA"/>
</dbReference>
<name>A0A090FZU4_MESPL</name>
<dbReference type="SUPFAM" id="SSF52266">
    <property type="entry name" value="SGNH hydrolase"/>
    <property type="match status" value="1"/>
</dbReference>
<dbReference type="AlphaFoldDB" id="A0A090FZU4"/>
<dbReference type="CDD" id="cd01839">
    <property type="entry name" value="SGNH_arylesterase_like"/>
    <property type="match status" value="1"/>
</dbReference>
<gene>
    <name evidence="4" type="ORF">MPL1032_230156</name>
    <name evidence="2" type="ORF">MPL3356_40576</name>
    <name evidence="3" type="ORF">MPL3365_10166</name>
</gene>
<dbReference type="STRING" id="69974.MPLDJ20_50159"/>
<proteinExistence type="predicted"/>
<feature type="domain" description="SGNH hydrolase-type esterase" evidence="1">
    <location>
        <begin position="8"/>
        <end position="200"/>
    </location>
</feature>
<dbReference type="EMBL" id="CCND01000016">
    <property type="protein sequence ID" value="CDX58026.1"/>
    <property type="molecule type" value="Genomic_DNA"/>
</dbReference>
<keyword evidence="5" id="KW-1185">Reference proteome</keyword>
<reference evidence="5" key="4">
    <citation type="submission" date="2014-08" db="EMBL/GenBank/DDBJ databases">
        <authorList>
            <person name="Moulin L."/>
        </authorList>
    </citation>
    <scope>NUCLEOTIDE SEQUENCE [LARGE SCALE GENOMIC DNA]</scope>
</reference>
<evidence type="ECO:0000259" key="1">
    <source>
        <dbReference type="Pfam" id="PF13472"/>
    </source>
</evidence>
<reference evidence="3 6" key="3">
    <citation type="submission" date="2014-08" db="EMBL/GenBank/DDBJ databases">
        <authorList>
            <person name="Moulin Lionel"/>
        </authorList>
    </citation>
    <scope>NUCLEOTIDE SEQUENCE [LARGE SCALE GENOMIC DNA]</scope>
</reference>
<dbReference type="EMBL" id="CCMZ01000034">
    <property type="protein sequence ID" value="CDX23830.1"/>
    <property type="molecule type" value="Genomic_DNA"/>
</dbReference>
<reference evidence="4" key="1">
    <citation type="submission" date="2014-08" db="EMBL/GenBank/DDBJ databases">
        <title>DNA barcoding of Bradysia (Diptera: Sciaridae) for detection of the immature stages on agricultural crops.</title>
        <authorList>
            <person name="Shin S."/>
            <person name="Jung S."/>
            <person name="Heller K."/>
            <person name="Menzel F."/>
            <person name="Hong T.-K."/>
            <person name="Lee H."/>
            <person name="Lee S."/>
        </authorList>
    </citation>
    <scope>NUCLEOTIDE SEQUENCE</scope>
</reference>
<evidence type="ECO:0000313" key="6">
    <source>
        <dbReference type="Proteomes" id="UP000046122"/>
    </source>
</evidence>
<protein>
    <recommendedName>
        <fullName evidence="1">SGNH hydrolase-type esterase domain-containing protein</fullName>
    </recommendedName>
</protein>
<evidence type="ECO:0000313" key="4">
    <source>
        <dbReference type="EMBL" id="CDX58026.1"/>
    </source>
</evidence>
<dbReference type="Proteomes" id="UP000182888">
    <property type="component" value="Unassembled WGS sequence"/>
</dbReference>
<dbReference type="Proteomes" id="UP000046122">
    <property type="component" value="Unassembled WGS sequence"/>
</dbReference>
<dbReference type="InterPro" id="IPR013830">
    <property type="entry name" value="SGNH_hydro"/>
</dbReference>
<dbReference type="Proteomes" id="UP000045285">
    <property type="component" value="Unassembled WGS sequence"/>
</dbReference>
<dbReference type="Pfam" id="PF13472">
    <property type="entry name" value="Lipase_GDSL_2"/>
    <property type="match status" value="1"/>
</dbReference>
<reference evidence="7" key="2">
    <citation type="submission" date="2014-08" db="EMBL/GenBank/DDBJ databases">
        <authorList>
            <person name="Edwards T."/>
        </authorList>
    </citation>
    <scope>NUCLEOTIDE SEQUENCE [LARGE SCALE GENOMIC DNA]</scope>
</reference>
<dbReference type="EMBL" id="CCNE01000001">
    <property type="protein sequence ID" value="CDX49004.1"/>
    <property type="molecule type" value="Genomic_DNA"/>
</dbReference>